<dbReference type="PANTHER" id="PTHR24567:SF75">
    <property type="entry name" value="FUMARATE AND NITRATE REDUCTION REGULATORY PROTEIN"/>
    <property type="match status" value="1"/>
</dbReference>
<dbReference type="CDD" id="cd00038">
    <property type="entry name" value="CAP_ED"/>
    <property type="match status" value="1"/>
</dbReference>
<keyword evidence="3" id="KW-0804">Transcription</keyword>
<dbReference type="GO" id="GO:0003677">
    <property type="term" value="F:DNA binding"/>
    <property type="evidence" value="ECO:0007669"/>
    <property type="project" value="UniProtKB-KW"/>
</dbReference>
<evidence type="ECO:0000256" key="3">
    <source>
        <dbReference type="ARBA" id="ARBA00023163"/>
    </source>
</evidence>
<dbReference type="AlphaFoldDB" id="A0A5C4N078"/>
<dbReference type="InterPro" id="IPR036390">
    <property type="entry name" value="WH_DNA-bd_sf"/>
</dbReference>
<dbReference type="PROSITE" id="PS50042">
    <property type="entry name" value="CNMP_BINDING_3"/>
    <property type="match status" value="1"/>
</dbReference>
<keyword evidence="2" id="KW-0238">DNA-binding</keyword>
<keyword evidence="7" id="KW-1185">Reference proteome</keyword>
<evidence type="ECO:0000256" key="2">
    <source>
        <dbReference type="ARBA" id="ARBA00023125"/>
    </source>
</evidence>
<sequence>MPLDRRLAKAVTVPSIPKLTKDVEIECAGCPIRHRAVCAKCAPDELTRLEEIKYYRSYEAGQAITWAGDEMGFVASVVRGVATISQTMADGRKQMVGLLLPSDFIGRPGRSSTPYDVTAVGEVTLCCFRRKPFEQLMATTPHVAERLLDMSLDELDAAREWMLVLGRKTAREKIASLLTIIARREATVGVPAMKGRITIDLQLTREAMADYLGLTLETVSRQISALKNEGVIELGTQRRIVVPDIRRLMAETGDDMDGGLIA</sequence>
<dbReference type="Gene3D" id="2.60.120.10">
    <property type="entry name" value="Jelly Rolls"/>
    <property type="match status" value="1"/>
</dbReference>
<name>A0A5C4N078_9RHOB</name>
<comment type="caution">
    <text evidence="6">The sequence shown here is derived from an EMBL/GenBank/DDBJ whole genome shotgun (WGS) entry which is preliminary data.</text>
</comment>
<evidence type="ECO:0000259" key="4">
    <source>
        <dbReference type="PROSITE" id="PS50042"/>
    </source>
</evidence>
<dbReference type="PRINTS" id="PR00034">
    <property type="entry name" value="HTHCRP"/>
</dbReference>
<dbReference type="PANTHER" id="PTHR24567">
    <property type="entry name" value="CRP FAMILY TRANSCRIPTIONAL REGULATORY PROTEIN"/>
    <property type="match status" value="1"/>
</dbReference>
<dbReference type="InterPro" id="IPR018335">
    <property type="entry name" value="Tscrpt_reg_HTH_Crp-type_CS"/>
</dbReference>
<dbReference type="Gene3D" id="1.10.10.10">
    <property type="entry name" value="Winged helix-like DNA-binding domain superfamily/Winged helix DNA-binding domain"/>
    <property type="match status" value="1"/>
</dbReference>
<dbReference type="InterPro" id="IPR000595">
    <property type="entry name" value="cNMP-bd_dom"/>
</dbReference>
<dbReference type="InterPro" id="IPR036388">
    <property type="entry name" value="WH-like_DNA-bd_sf"/>
</dbReference>
<organism evidence="6 7">
    <name type="scientific">Rubellimicrobium rubrum</name>
    <dbReference type="NCBI Taxonomy" id="2585369"/>
    <lineage>
        <taxon>Bacteria</taxon>
        <taxon>Pseudomonadati</taxon>
        <taxon>Pseudomonadota</taxon>
        <taxon>Alphaproteobacteria</taxon>
        <taxon>Rhodobacterales</taxon>
        <taxon>Roseobacteraceae</taxon>
        <taxon>Rubellimicrobium</taxon>
    </lineage>
</organism>
<dbReference type="GO" id="GO:0003700">
    <property type="term" value="F:DNA-binding transcription factor activity"/>
    <property type="evidence" value="ECO:0007669"/>
    <property type="project" value="InterPro"/>
</dbReference>
<evidence type="ECO:0000313" key="7">
    <source>
        <dbReference type="Proteomes" id="UP000305887"/>
    </source>
</evidence>
<dbReference type="Pfam" id="PF13545">
    <property type="entry name" value="HTH_Crp_2"/>
    <property type="match status" value="1"/>
</dbReference>
<dbReference type="OrthoDB" id="667966at2"/>
<keyword evidence="1" id="KW-0805">Transcription regulation</keyword>
<dbReference type="InterPro" id="IPR014710">
    <property type="entry name" value="RmlC-like_jellyroll"/>
</dbReference>
<dbReference type="CDD" id="cd00092">
    <property type="entry name" value="HTH_CRP"/>
    <property type="match status" value="1"/>
</dbReference>
<evidence type="ECO:0000313" key="6">
    <source>
        <dbReference type="EMBL" id="TNC51472.1"/>
    </source>
</evidence>
<dbReference type="GO" id="GO:0005829">
    <property type="term" value="C:cytosol"/>
    <property type="evidence" value="ECO:0007669"/>
    <property type="project" value="TreeGrafter"/>
</dbReference>
<dbReference type="RefSeq" id="WP_139075542.1">
    <property type="nucleotide sequence ID" value="NZ_VDFU01000004.1"/>
</dbReference>
<dbReference type="Pfam" id="PF00027">
    <property type="entry name" value="cNMP_binding"/>
    <property type="match status" value="1"/>
</dbReference>
<protein>
    <submittedName>
        <fullName evidence="6">Crp/Fnr family transcriptional regulator</fullName>
    </submittedName>
</protein>
<evidence type="ECO:0000256" key="1">
    <source>
        <dbReference type="ARBA" id="ARBA00023015"/>
    </source>
</evidence>
<accession>A0A5C4N078</accession>
<dbReference type="PROSITE" id="PS51063">
    <property type="entry name" value="HTH_CRP_2"/>
    <property type="match status" value="1"/>
</dbReference>
<dbReference type="PROSITE" id="PS00042">
    <property type="entry name" value="HTH_CRP_1"/>
    <property type="match status" value="1"/>
</dbReference>
<evidence type="ECO:0000259" key="5">
    <source>
        <dbReference type="PROSITE" id="PS51063"/>
    </source>
</evidence>
<dbReference type="SUPFAM" id="SSF46785">
    <property type="entry name" value="Winged helix' DNA-binding domain"/>
    <property type="match status" value="1"/>
</dbReference>
<dbReference type="SMART" id="SM00419">
    <property type="entry name" value="HTH_CRP"/>
    <property type="match status" value="1"/>
</dbReference>
<dbReference type="NCBIfam" id="NF045989">
    <property type="entry name" value="TransRegFnrLRhodb"/>
    <property type="match status" value="1"/>
</dbReference>
<feature type="domain" description="HTH crp-type" evidence="5">
    <location>
        <begin position="168"/>
        <end position="246"/>
    </location>
</feature>
<dbReference type="SMART" id="SM00100">
    <property type="entry name" value="cNMP"/>
    <property type="match status" value="1"/>
</dbReference>
<feature type="domain" description="Cyclic nucleotide-binding" evidence="4">
    <location>
        <begin position="37"/>
        <end position="154"/>
    </location>
</feature>
<gene>
    <name evidence="6" type="ORF">FHG66_04685</name>
</gene>
<dbReference type="SUPFAM" id="SSF51206">
    <property type="entry name" value="cAMP-binding domain-like"/>
    <property type="match status" value="1"/>
</dbReference>
<dbReference type="Proteomes" id="UP000305887">
    <property type="component" value="Unassembled WGS sequence"/>
</dbReference>
<proteinExistence type="predicted"/>
<dbReference type="EMBL" id="VDFU01000004">
    <property type="protein sequence ID" value="TNC51472.1"/>
    <property type="molecule type" value="Genomic_DNA"/>
</dbReference>
<dbReference type="InterPro" id="IPR012318">
    <property type="entry name" value="HTH_CRP"/>
</dbReference>
<dbReference type="InterPro" id="IPR018490">
    <property type="entry name" value="cNMP-bd_dom_sf"/>
</dbReference>
<reference evidence="6 7" key="1">
    <citation type="submission" date="2019-06" db="EMBL/GenBank/DDBJ databases">
        <title>YIM 131921 draft genome.</title>
        <authorList>
            <person name="Jiang L."/>
        </authorList>
    </citation>
    <scope>NUCLEOTIDE SEQUENCE [LARGE SCALE GENOMIC DNA]</scope>
    <source>
        <strain evidence="6 7">YIM 131921</strain>
    </source>
</reference>
<dbReference type="InterPro" id="IPR050397">
    <property type="entry name" value="Env_Response_Regulators"/>
</dbReference>